<dbReference type="EMBL" id="JABZMI010000013">
    <property type="protein sequence ID" value="MBF1163730.1"/>
    <property type="molecule type" value="Genomic_DNA"/>
</dbReference>
<dbReference type="Pfam" id="PF07751">
    <property type="entry name" value="Abi_2"/>
    <property type="match status" value="1"/>
</dbReference>
<comment type="caution">
    <text evidence="1">The sequence shown here is derived from an EMBL/GenBank/DDBJ whole genome shotgun (WGS) entry which is preliminary data.</text>
</comment>
<organism evidence="1 2">
    <name type="scientific">Dechloromonas agitata</name>
    <dbReference type="NCBI Taxonomy" id="73030"/>
    <lineage>
        <taxon>Bacteria</taxon>
        <taxon>Pseudomonadati</taxon>
        <taxon>Pseudomonadota</taxon>
        <taxon>Betaproteobacteria</taxon>
        <taxon>Rhodocyclales</taxon>
        <taxon>Azonexaceae</taxon>
        <taxon>Dechloromonas</taxon>
    </lineage>
</organism>
<name>A0A930BQ82_9RHOO</name>
<dbReference type="AlphaFoldDB" id="A0A930BQ82"/>
<dbReference type="Proteomes" id="UP000718593">
    <property type="component" value="Unassembled WGS sequence"/>
</dbReference>
<proteinExistence type="predicted"/>
<accession>A0A930BQ82</accession>
<sequence>MQNHLGQPRLAAVKRFFRTHSDDELLGCYAWCQAVAAGLLPILGDFEVAFRNALHLALSQYYGQQDSYDWMILSGNTAAAPAHHSLNTRSRRDISDMVGKIRGKKGPNYQINPNDVVAALSFGFWEVLIGNLDHRSHPNGLQASILANVFPHAPDLASCPYGDVGFKLRVTTLLARLRDARNRIGHHDAIWTVPEFDQQGAVGFIPRRPRNSVTSLCLLADRICWFAGWISPTIPAYIRTTDHWWSFQALLSQLALATYRRNGGRAGTYKALLDVLPLPTGGVHSIRQGDSDWFIDRLKQRQRLARDREYYF</sequence>
<reference evidence="1" key="1">
    <citation type="submission" date="2020-04" db="EMBL/GenBank/DDBJ databases">
        <title>Deep metagenomics examines the oral microbiome during advanced dental caries in children, revealing novel taxa and co-occurrences with host molecules.</title>
        <authorList>
            <person name="Baker J.L."/>
            <person name="Morton J.T."/>
            <person name="Dinis M."/>
            <person name="Alvarez R."/>
            <person name="Tran N.C."/>
            <person name="Knight R."/>
            <person name="Edlund A."/>
        </authorList>
    </citation>
    <scope>NUCLEOTIDE SEQUENCE</scope>
    <source>
        <strain evidence="1">JCVI_32_bin.24</strain>
    </source>
</reference>
<evidence type="ECO:0000313" key="2">
    <source>
        <dbReference type="Proteomes" id="UP000718593"/>
    </source>
</evidence>
<protein>
    <submittedName>
        <fullName evidence="1">Abi family protein</fullName>
    </submittedName>
</protein>
<gene>
    <name evidence="1" type="ORF">HXL68_01690</name>
</gene>
<evidence type="ECO:0000313" key="1">
    <source>
        <dbReference type="EMBL" id="MBF1163730.1"/>
    </source>
</evidence>
<dbReference type="InterPro" id="IPR011664">
    <property type="entry name" value="Abi_system_AbiD/AbiF-like"/>
</dbReference>